<evidence type="ECO:0000313" key="10">
    <source>
        <dbReference type="Proteomes" id="UP000054097"/>
    </source>
</evidence>
<name>A0A0C2X456_SERVB</name>
<evidence type="ECO:0000256" key="1">
    <source>
        <dbReference type="ARBA" id="ARBA00004473"/>
    </source>
</evidence>
<keyword evidence="3 7" id="KW-1133">Transmembrane helix</keyword>
<dbReference type="GO" id="GO:0044732">
    <property type="term" value="C:mitotic spindle pole body"/>
    <property type="evidence" value="ECO:0007669"/>
    <property type="project" value="TreeGrafter"/>
</dbReference>
<proteinExistence type="predicted"/>
<evidence type="ECO:0000313" key="9">
    <source>
        <dbReference type="EMBL" id="KIM24127.1"/>
    </source>
</evidence>
<evidence type="ECO:0000256" key="7">
    <source>
        <dbReference type="SAM" id="Phobius"/>
    </source>
</evidence>
<dbReference type="GO" id="GO:0034506">
    <property type="term" value="C:chromosome, centromeric core domain"/>
    <property type="evidence" value="ECO:0007669"/>
    <property type="project" value="TreeGrafter"/>
</dbReference>
<dbReference type="STRING" id="933852.A0A0C2X456"/>
<dbReference type="OrthoDB" id="5966927at2759"/>
<dbReference type="AlphaFoldDB" id="A0A0C2X456"/>
<evidence type="ECO:0000259" key="8">
    <source>
        <dbReference type="Pfam" id="PF09779"/>
    </source>
</evidence>
<evidence type="ECO:0000256" key="3">
    <source>
        <dbReference type="ARBA" id="ARBA00022989"/>
    </source>
</evidence>
<evidence type="ECO:0000256" key="5">
    <source>
        <dbReference type="ARBA" id="ARBA00023242"/>
    </source>
</evidence>
<comment type="subcellular location">
    <subcellularLocation>
        <location evidence="1">Nucleus inner membrane</location>
        <topology evidence="1">Multi-pass membrane protein</topology>
    </subcellularLocation>
</comment>
<feature type="transmembrane region" description="Helical" evidence="7">
    <location>
        <begin position="445"/>
        <end position="467"/>
    </location>
</feature>
<evidence type="ECO:0000256" key="6">
    <source>
        <dbReference type="SAM" id="MobiDB-lite"/>
    </source>
</evidence>
<evidence type="ECO:0000256" key="2">
    <source>
        <dbReference type="ARBA" id="ARBA00022692"/>
    </source>
</evidence>
<evidence type="ECO:0000256" key="4">
    <source>
        <dbReference type="ARBA" id="ARBA00023136"/>
    </source>
</evidence>
<gene>
    <name evidence="9" type="ORF">M408DRAFT_11129</name>
</gene>
<dbReference type="Pfam" id="PF09779">
    <property type="entry name" value="Ima1_N"/>
    <property type="match status" value="1"/>
</dbReference>
<feature type="transmembrane region" description="Helical" evidence="7">
    <location>
        <begin position="225"/>
        <end position="244"/>
    </location>
</feature>
<dbReference type="GO" id="GO:0071765">
    <property type="term" value="P:nuclear inner membrane organization"/>
    <property type="evidence" value="ECO:0007669"/>
    <property type="project" value="InterPro"/>
</dbReference>
<dbReference type="GO" id="GO:0034992">
    <property type="term" value="C:microtubule organizing center attachment site"/>
    <property type="evidence" value="ECO:0007669"/>
    <property type="project" value="TreeGrafter"/>
</dbReference>
<dbReference type="InterPro" id="IPR042321">
    <property type="entry name" value="Ima1"/>
</dbReference>
<dbReference type="GO" id="GO:0005637">
    <property type="term" value="C:nuclear inner membrane"/>
    <property type="evidence" value="ECO:0007669"/>
    <property type="project" value="UniProtKB-SubCell"/>
</dbReference>
<accession>A0A0C2X456</accession>
<reference evidence="10" key="2">
    <citation type="submission" date="2015-01" db="EMBL/GenBank/DDBJ databases">
        <title>Evolutionary Origins and Diversification of the Mycorrhizal Mutualists.</title>
        <authorList>
            <consortium name="DOE Joint Genome Institute"/>
            <consortium name="Mycorrhizal Genomics Consortium"/>
            <person name="Kohler A."/>
            <person name="Kuo A."/>
            <person name="Nagy L.G."/>
            <person name="Floudas D."/>
            <person name="Copeland A."/>
            <person name="Barry K.W."/>
            <person name="Cichocki N."/>
            <person name="Veneault-Fourrey C."/>
            <person name="LaButti K."/>
            <person name="Lindquist E.A."/>
            <person name="Lipzen A."/>
            <person name="Lundell T."/>
            <person name="Morin E."/>
            <person name="Murat C."/>
            <person name="Riley R."/>
            <person name="Ohm R."/>
            <person name="Sun H."/>
            <person name="Tunlid A."/>
            <person name="Henrissat B."/>
            <person name="Grigoriev I.V."/>
            <person name="Hibbett D.S."/>
            <person name="Martin F."/>
        </authorList>
    </citation>
    <scope>NUCLEOTIDE SEQUENCE [LARGE SCALE GENOMIC DNA]</scope>
    <source>
        <strain evidence="10">MAFF 305830</strain>
    </source>
</reference>
<keyword evidence="4 7" id="KW-0472">Membrane</keyword>
<dbReference type="PANTHER" id="PTHR28538">
    <property type="entry name" value="INTEGRAL INNER NUCLEAR MEMBRANE PROTEIN IMA1"/>
    <property type="match status" value="1"/>
</dbReference>
<keyword evidence="5" id="KW-0539">Nucleus</keyword>
<dbReference type="InterPro" id="IPR018617">
    <property type="entry name" value="Ima1_N"/>
</dbReference>
<feature type="transmembrane region" description="Helical" evidence="7">
    <location>
        <begin position="192"/>
        <end position="213"/>
    </location>
</feature>
<sequence>MSRLLGLRRKPKCFYCQHVLEKAPVDPNNFQCPSCDSANHFDPKTGEITSSPAMYDAMANSLSFSRRATPSKTAIPTTVEQSVFCRECTINQQLVTNMLANYLPLPEDPNYQALLETLPDYKASLETRYPLVCEQCLPLVEEKLIKKEHMAKSKALGGWMNAKQGTPRRPGLPGKNSSILRQPRERPWQARIWMLQGLLYVVTTLWVLTSYIYGMARLRSPLIRTLNPLFIIISLFWTFWNRTWLQARRKGMRIRGRKESTRIQFLIWASRLVMSSLVSFWGKQVTEGTFGAFLAVEVALGVLAMITLKAEIPPPIALSRHSSTVFKETPLKRRTSLMPSDSFKTPAPKTTKPVFGTPSLVSHMAGTSKADEEMDWAPQISSTRIDDDAFALRPGRLSADPTGLEGLFASTTLVGEPTDMLQRSHSQQKQKSKSDVVSWIQSQDLWVMGGVILTIVILLLGAVLPTWQRQKGALWDPNWEWTHFDTPAAESVPLADWSNVEAEGI</sequence>
<organism evidence="9 10">
    <name type="scientific">Serendipita vermifera MAFF 305830</name>
    <dbReference type="NCBI Taxonomy" id="933852"/>
    <lineage>
        <taxon>Eukaryota</taxon>
        <taxon>Fungi</taxon>
        <taxon>Dikarya</taxon>
        <taxon>Basidiomycota</taxon>
        <taxon>Agaricomycotina</taxon>
        <taxon>Agaricomycetes</taxon>
        <taxon>Sebacinales</taxon>
        <taxon>Serendipitaceae</taxon>
        <taxon>Serendipita</taxon>
    </lineage>
</organism>
<dbReference type="PANTHER" id="PTHR28538:SF1">
    <property type="entry name" value="INTEGRAL INNER NUCLEAR MEMBRANE PROTEIN IMA1"/>
    <property type="match status" value="1"/>
</dbReference>
<feature type="domain" description="Ima1 N-terminal" evidence="8">
    <location>
        <begin position="12"/>
        <end position="140"/>
    </location>
</feature>
<feature type="region of interest" description="Disordered" evidence="6">
    <location>
        <begin position="336"/>
        <end position="358"/>
    </location>
</feature>
<protein>
    <recommendedName>
        <fullName evidence="8">Ima1 N-terminal domain-containing protein</fullName>
    </recommendedName>
</protein>
<dbReference type="EMBL" id="KN824327">
    <property type="protein sequence ID" value="KIM24127.1"/>
    <property type="molecule type" value="Genomic_DNA"/>
</dbReference>
<keyword evidence="2 7" id="KW-0812">Transmembrane</keyword>
<reference evidence="9 10" key="1">
    <citation type="submission" date="2014-04" db="EMBL/GenBank/DDBJ databases">
        <authorList>
            <consortium name="DOE Joint Genome Institute"/>
            <person name="Kuo A."/>
            <person name="Zuccaro A."/>
            <person name="Kohler A."/>
            <person name="Nagy L.G."/>
            <person name="Floudas D."/>
            <person name="Copeland A."/>
            <person name="Barry K.W."/>
            <person name="Cichocki N."/>
            <person name="Veneault-Fourrey C."/>
            <person name="LaButti K."/>
            <person name="Lindquist E.A."/>
            <person name="Lipzen A."/>
            <person name="Lundell T."/>
            <person name="Morin E."/>
            <person name="Murat C."/>
            <person name="Sun H."/>
            <person name="Tunlid A."/>
            <person name="Henrissat B."/>
            <person name="Grigoriev I.V."/>
            <person name="Hibbett D.S."/>
            <person name="Martin F."/>
            <person name="Nordberg H.P."/>
            <person name="Cantor M.N."/>
            <person name="Hua S.X."/>
        </authorList>
    </citation>
    <scope>NUCLEOTIDE SEQUENCE [LARGE SCALE GENOMIC DNA]</scope>
    <source>
        <strain evidence="9 10">MAFF 305830</strain>
    </source>
</reference>
<keyword evidence="10" id="KW-1185">Reference proteome</keyword>
<dbReference type="HOGENOM" id="CLU_036826_0_0_1"/>
<dbReference type="Proteomes" id="UP000054097">
    <property type="component" value="Unassembled WGS sequence"/>
</dbReference>